<proteinExistence type="inferred from homology"/>
<dbReference type="Pfam" id="PF01554">
    <property type="entry name" value="MatE"/>
    <property type="match status" value="1"/>
</dbReference>
<reference evidence="3" key="2">
    <citation type="submission" date="2023-06" db="EMBL/GenBank/DDBJ databases">
        <authorList>
            <person name="Ma L."/>
            <person name="Liu K.-W."/>
            <person name="Li Z."/>
            <person name="Hsiao Y.-Y."/>
            <person name="Qi Y."/>
            <person name="Fu T."/>
            <person name="Tang G."/>
            <person name="Zhang D."/>
            <person name="Sun W.-H."/>
            <person name="Liu D.-K."/>
            <person name="Li Y."/>
            <person name="Chen G.-Z."/>
            <person name="Liu X.-D."/>
            <person name="Liao X.-Y."/>
            <person name="Jiang Y.-T."/>
            <person name="Yu X."/>
            <person name="Hao Y."/>
            <person name="Huang J."/>
            <person name="Zhao X.-W."/>
            <person name="Ke S."/>
            <person name="Chen Y.-Y."/>
            <person name="Wu W.-L."/>
            <person name="Hsu J.-L."/>
            <person name="Lin Y.-F."/>
            <person name="Huang M.-D."/>
            <person name="Li C.-Y."/>
            <person name="Huang L."/>
            <person name="Wang Z.-W."/>
            <person name="Zhao X."/>
            <person name="Zhong W.-Y."/>
            <person name="Peng D.-H."/>
            <person name="Ahmad S."/>
            <person name="Lan S."/>
            <person name="Zhang J.-S."/>
            <person name="Tsai W.-C."/>
            <person name="Van De Peer Y."/>
            <person name="Liu Z.-J."/>
        </authorList>
    </citation>
    <scope>NUCLEOTIDE SEQUENCE</scope>
    <source>
        <strain evidence="3">CP</strain>
        <tissue evidence="3">Leaves</tissue>
    </source>
</reference>
<comment type="similarity">
    <text evidence="1">Belongs to the multi antimicrobial extrusion (MATE) (TC 2.A.66.1) family.</text>
</comment>
<dbReference type="InterPro" id="IPR002528">
    <property type="entry name" value="MATE_fam"/>
</dbReference>
<dbReference type="AlphaFoldDB" id="A0AAV9E3I8"/>
<organism evidence="3 4">
    <name type="scientific">Acorus calamus</name>
    <name type="common">Sweet flag</name>
    <dbReference type="NCBI Taxonomy" id="4465"/>
    <lineage>
        <taxon>Eukaryota</taxon>
        <taxon>Viridiplantae</taxon>
        <taxon>Streptophyta</taxon>
        <taxon>Embryophyta</taxon>
        <taxon>Tracheophyta</taxon>
        <taxon>Spermatophyta</taxon>
        <taxon>Magnoliopsida</taxon>
        <taxon>Liliopsida</taxon>
        <taxon>Acoraceae</taxon>
        <taxon>Acorus</taxon>
    </lineage>
</organism>
<feature type="transmembrane region" description="Helical" evidence="2">
    <location>
        <begin position="133"/>
        <end position="154"/>
    </location>
</feature>
<dbReference type="GO" id="GO:0015297">
    <property type="term" value="F:antiporter activity"/>
    <property type="evidence" value="ECO:0007669"/>
    <property type="project" value="InterPro"/>
</dbReference>
<keyword evidence="4" id="KW-1185">Reference proteome</keyword>
<comment type="caution">
    <text evidence="3">The sequence shown here is derived from an EMBL/GenBank/DDBJ whole genome shotgun (WGS) entry which is preliminary data.</text>
</comment>
<keyword evidence="2" id="KW-0812">Transmembrane</keyword>
<reference evidence="3" key="1">
    <citation type="journal article" date="2023" name="Nat. Commun.">
        <title>Diploid and tetraploid genomes of Acorus and the evolution of monocots.</title>
        <authorList>
            <person name="Ma L."/>
            <person name="Liu K.W."/>
            <person name="Li Z."/>
            <person name="Hsiao Y.Y."/>
            <person name="Qi Y."/>
            <person name="Fu T."/>
            <person name="Tang G.D."/>
            <person name="Zhang D."/>
            <person name="Sun W.H."/>
            <person name="Liu D.K."/>
            <person name="Li Y."/>
            <person name="Chen G.Z."/>
            <person name="Liu X.D."/>
            <person name="Liao X.Y."/>
            <person name="Jiang Y.T."/>
            <person name="Yu X."/>
            <person name="Hao Y."/>
            <person name="Huang J."/>
            <person name="Zhao X.W."/>
            <person name="Ke S."/>
            <person name="Chen Y.Y."/>
            <person name="Wu W.L."/>
            <person name="Hsu J.L."/>
            <person name="Lin Y.F."/>
            <person name="Huang M.D."/>
            <person name="Li C.Y."/>
            <person name="Huang L."/>
            <person name="Wang Z.W."/>
            <person name="Zhao X."/>
            <person name="Zhong W.Y."/>
            <person name="Peng D.H."/>
            <person name="Ahmad S."/>
            <person name="Lan S."/>
            <person name="Zhang J.S."/>
            <person name="Tsai W.C."/>
            <person name="Van de Peer Y."/>
            <person name="Liu Z.J."/>
        </authorList>
    </citation>
    <scope>NUCLEOTIDE SEQUENCE</scope>
    <source>
        <strain evidence="3">CP</strain>
    </source>
</reference>
<dbReference type="Proteomes" id="UP001180020">
    <property type="component" value="Unassembled WGS sequence"/>
</dbReference>
<evidence type="ECO:0000256" key="1">
    <source>
        <dbReference type="ARBA" id="ARBA00010199"/>
    </source>
</evidence>
<evidence type="ECO:0000256" key="2">
    <source>
        <dbReference type="SAM" id="Phobius"/>
    </source>
</evidence>
<evidence type="ECO:0000313" key="3">
    <source>
        <dbReference type="EMBL" id="KAK1306803.1"/>
    </source>
</evidence>
<keyword evidence="2" id="KW-1133">Transmembrane helix</keyword>
<dbReference type="PANTHER" id="PTHR11206">
    <property type="entry name" value="MULTIDRUG RESISTANCE PROTEIN"/>
    <property type="match status" value="1"/>
</dbReference>
<feature type="transmembrane region" description="Helical" evidence="2">
    <location>
        <begin position="95"/>
        <end position="127"/>
    </location>
</feature>
<feature type="transmembrane region" description="Helical" evidence="2">
    <location>
        <begin position="29"/>
        <end position="46"/>
    </location>
</feature>
<sequence>MGSALETLCGQAFGAGDLNMLGIYLQRSWIILLTTAFFLSFFYIFSTPILKILGTSDSIAEMAGRFSIYMIPELYAYAINFPIQKFLQAQSKVMVMTWISAGALVLHLFLSWLCIVKLGLGIVGAAITLDVSWAFLAVGQLYCITSWVGVARILGPGSRGWPSQILQSSSGSPCLQLSCYGEMDNSEKKETER</sequence>
<feature type="transmembrane region" description="Helical" evidence="2">
    <location>
        <begin position="66"/>
        <end position="83"/>
    </location>
</feature>
<gene>
    <name evidence="3" type="primary">TT12</name>
    <name evidence="3" type="ORF">QJS10_CPA10g00026</name>
</gene>
<name>A0AAV9E3I8_ACOCL</name>
<keyword evidence="2" id="KW-0472">Membrane</keyword>
<dbReference type="EMBL" id="JAUJYO010000010">
    <property type="protein sequence ID" value="KAK1306803.1"/>
    <property type="molecule type" value="Genomic_DNA"/>
</dbReference>
<accession>A0AAV9E3I8</accession>
<evidence type="ECO:0000313" key="4">
    <source>
        <dbReference type="Proteomes" id="UP001180020"/>
    </source>
</evidence>
<protein>
    <submittedName>
        <fullName evidence="3">Protein TRANSPARENT TESTA 12</fullName>
    </submittedName>
</protein>
<dbReference type="GO" id="GO:0042910">
    <property type="term" value="F:xenobiotic transmembrane transporter activity"/>
    <property type="evidence" value="ECO:0007669"/>
    <property type="project" value="InterPro"/>
</dbReference>
<dbReference type="GO" id="GO:0016020">
    <property type="term" value="C:membrane"/>
    <property type="evidence" value="ECO:0007669"/>
    <property type="project" value="InterPro"/>
</dbReference>